<feature type="compositionally biased region" description="Basic and acidic residues" evidence="1">
    <location>
        <begin position="174"/>
        <end position="185"/>
    </location>
</feature>
<reference evidence="2 3" key="1">
    <citation type="submission" date="2020-04" db="EMBL/GenBank/DDBJ databases">
        <title>MicrobeNet Type strains.</title>
        <authorList>
            <person name="Nicholson A.C."/>
        </authorList>
    </citation>
    <scope>NUCLEOTIDE SEQUENCE [LARGE SCALE GENOMIC DNA]</scope>
    <source>
        <strain evidence="2 3">DSM 44113</strain>
    </source>
</reference>
<evidence type="ECO:0000256" key="1">
    <source>
        <dbReference type="SAM" id="MobiDB-lite"/>
    </source>
</evidence>
<feature type="region of interest" description="Disordered" evidence="1">
    <location>
        <begin position="355"/>
        <end position="398"/>
    </location>
</feature>
<evidence type="ECO:0000313" key="3">
    <source>
        <dbReference type="Proteomes" id="UP000582646"/>
    </source>
</evidence>
<feature type="compositionally biased region" description="Gly residues" evidence="1">
    <location>
        <begin position="201"/>
        <end position="215"/>
    </location>
</feature>
<keyword evidence="3" id="KW-1185">Reference proteome</keyword>
<feature type="compositionally biased region" description="Low complexity" evidence="1">
    <location>
        <begin position="234"/>
        <end position="244"/>
    </location>
</feature>
<dbReference type="Proteomes" id="UP000582646">
    <property type="component" value="Unassembled WGS sequence"/>
</dbReference>
<accession>A0A846X6Q0</accession>
<protein>
    <submittedName>
        <fullName evidence="2">Uncharacterized protein</fullName>
    </submittedName>
</protein>
<sequence length="448" mass="43509">MRPMDMEGFRDIGSTPFEEMAASEIRAIARKLSGGGIAADARAIGQAGAAHAQSVAELERDIAALVPRWKGEAADAGFQQVGRFATASYLVDKEIAGTVRQLTGLSSAATATTTRFSDLADPGIGARDGRAGGATTGGVGAAVAAELRATYTAPVQADAASMPLGAEVTRIGFGRDADRRGDRSPSVDAPPVDAEVPSVGSGPGDGTTGGGGAPSGTGNENTGTGTGPVRTDTADAGNDSAAAGAGAGKGGDTGTGTGAGGTGTGTGVGSGAGSPTAAEAPGAGTVPLTADPTADPAPTDAADRPQSGLLTPAAAVPMTPTSRSPVGGVGGRTPDLARAASPLGLRQDAPALRSATTTTAAGAGVPTTGARPASGPYGIPPAGGAGQRGQGDGRHRVPAYLIDRRNGEELVGDMPLVGPGVIGQWRSDGAPDPARPPAPPVRTEQSPR</sequence>
<evidence type="ECO:0000313" key="2">
    <source>
        <dbReference type="EMBL" id="NKY19979.1"/>
    </source>
</evidence>
<dbReference type="EMBL" id="JAAXOQ010000024">
    <property type="protein sequence ID" value="NKY19979.1"/>
    <property type="molecule type" value="Genomic_DNA"/>
</dbReference>
<gene>
    <name evidence="2" type="ORF">HF999_16590</name>
</gene>
<dbReference type="AlphaFoldDB" id="A0A846X6Q0"/>
<dbReference type="SUPFAM" id="SSF140453">
    <property type="entry name" value="EsxAB dimer-like"/>
    <property type="match status" value="1"/>
</dbReference>
<feature type="region of interest" description="Disordered" evidence="1">
    <location>
        <begin position="420"/>
        <end position="448"/>
    </location>
</feature>
<feature type="compositionally biased region" description="Gly residues" evidence="1">
    <location>
        <begin position="381"/>
        <end position="390"/>
    </location>
</feature>
<dbReference type="InterPro" id="IPR036689">
    <property type="entry name" value="ESAT-6-like_sf"/>
</dbReference>
<feature type="compositionally biased region" description="Low complexity" evidence="1">
    <location>
        <begin position="289"/>
        <end position="300"/>
    </location>
</feature>
<name>A0A846X6Q0_9ACTN</name>
<feature type="compositionally biased region" description="Low complexity" evidence="1">
    <location>
        <begin position="355"/>
        <end position="380"/>
    </location>
</feature>
<feature type="compositionally biased region" description="Gly residues" evidence="1">
    <location>
        <begin position="245"/>
        <end position="272"/>
    </location>
</feature>
<comment type="caution">
    <text evidence="2">The sequence shown here is derived from an EMBL/GenBank/DDBJ whole genome shotgun (WGS) entry which is preliminary data.</text>
</comment>
<proteinExistence type="predicted"/>
<organism evidence="2 3">
    <name type="scientific">Tsukamurella spumae</name>
    <dbReference type="NCBI Taxonomy" id="44753"/>
    <lineage>
        <taxon>Bacteria</taxon>
        <taxon>Bacillati</taxon>
        <taxon>Actinomycetota</taxon>
        <taxon>Actinomycetes</taxon>
        <taxon>Mycobacteriales</taxon>
        <taxon>Tsukamurellaceae</taxon>
        <taxon>Tsukamurella</taxon>
    </lineage>
</organism>
<feature type="region of interest" description="Disordered" evidence="1">
    <location>
        <begin position="174"/>
        <end position="334"/>
    </location>
</feature>